<reference evidence="6" key="1">
    <citation type="journal article" date="2021" name="New Phytol.">
        <title>Evolutionary innovations through gain and loss of genes in the ectomycorrhizal Boletales.</title>
        <authorList>
            <person name="Wu G."/>
            <person name="Miyauchi S."/>
            <person name="Morin E."/>
            <person name="Kuo A."/>
            <person name="Drula E."/>
            <person name="Varga T."/>
            <person name="Kohler A."/>
            <person name="Feng B."/>
            <person name="Cao Y."/>
            <person name="Lipzen A."/>
            <person name="Daum C."/>
            <person name="Hundley H."/>
            <person name="Pangilinan J."/>
            <person name="Johnson J."/>
            <person name="Barry K."/>
            <person name="LaButti K."/>
            <person name="Ng V."/>
            <person name="Ahrendt S."/>
            <person name="Min B."/>
            <person name="Choi I.G."/>
            <person name="Park H."/>
            <person name="Plett J.M."/>
            <person name="Magnuson J."/>
            <person name="Spatafora J.W."/>
            <person name="Nagy L.G."/>
            <person name="Henrissat B."/>
            <person name="Grigoriev I.V."/>
            <person name="Yang Z.L."/>
            <person name="Xu J."/>
            <person name="Martin F.M."/>
        </authorList>
    </citation>
    <scope>NUCLEOTIDE SEQUENCE</scope>
    <source>
        <strain evidence="6">KKN 215</strain>
    </source>
</reference>
<dbReference type="InterPro" id="IPR057982">
    <property type="entry name" value="TPR_NAA35"/>
</dbReference>
<evidence type="ECO:0000313" key="6">
    <source>
        <dbReference type="EMBL" id="KAH8100300.1"/>
    </source>
</evidence>
<organism evidence="6 7">
    <name type="scientific">Cristinia sonorae</name>
    <dbReference type="NCBI Taxonomy" id="1940300"/>
    <lineage>
        <taxon>Eukaryota</taxon>
        <taxon>Fungi</taxon>
        <taxon>Dikarya</taxon>
        <taxon>Basidiomycota</taxon>
        <taxon>Agaricomycotina</taxon>
        <taxon>Agaricomycetes</taxon>
        <taxon>Agaricomycetidae</taxon>
        <taxon>Agaricales</taxon>
        <taxon>Pleurotineae</taxon>
        <taxon>Stephanosporaceae</taxon>
        <taxon>Cristinia</taxon>
    </lineage>
</organism>
<accession>A0A8K0XPH8</accession>
<dbReference type="PANTHER" id="PTHR21373">
    <property type="entry name" value="GLUCOSE REPRESSIBLE PROTEIN MAK10"/>
    <property type="match status" value="1"/>
</dbReference>
<keyword evidence="7" id="KW-1185">Reference proteome</keyword>
<comment type="similarity">
    <text evidence="2">Belongs to the MAK10 family.</text>
</comment>
<proteinExistence type="inferred from homology"/>
<dbReference type="InterPro" id="IPR007244">
    <property type="entry name" value="Naa35_N"/>
</dbReference>
<dbReference type="EMBL" id="JAEVFJ010000016">
    <property type="protein sequence ID" value="KAH8100300.1"/>
    <property type="molecule type" value="Genomic_DNA"/>
</dbReference>
<feature type="domain" description="NAA35-like TPR repeats" evidence="5">
    <location>
        <begin position="341"/>
        <end position="504"/>
    </location>
</feature>
<comment type="subcellular location">
    <subcellularLocation>
        <location evidence="1">Cytoplasm</location>
    </subcellularLocation>
</comment>
<evidence type="ECO:0000256" key="1">
    <source>
        <dbReference type="ARBA" id="ARBA00004496"/>
    </source>
</evidence>
<protein>
    <submittedName>
        <fullName evidence="6">Mak10-domain-containing protein</fullName>
    </submittedName>
</protein>
<dbReference type="PANTHER" id="PTHR21373:SF0">
    <property type="entry name" value="N-ALPHA-ACETYLTRANSFERASE 35, NATC AUXILIARY SUBUNIT"/>
    <property type="match status" value="1"/>
</dbReference>
<evidence type="ECO:0000259" key="5">
    <source>
        <dbReference type="Pfam" id="PF25789"/>
    </source>
</evidence>
<dbReference type="AlphaFoldDB" id="A0A8K0XPH8"/>
<dbReference type="Proteomes" id="UP000813824">
    <property type="component" value="Unassembled WGS sequence"/>
</dbReference>
<evidence type="ECO:0000256" key="3">
    <source>
        <dbReference type="ARBA" id="ARBA00022490"/>
    </source>
</evidence>
<dbReference type="GO" id="GO:0031417">
    <property type="term" value="C:NatC complex"/>
    <property type="evidence" value="ECO:0007669"/>
    <property type="project" value="InterPro"/>
</dbReference>
<evidence type="ECO:0000313" key="7">
    <source>
        <dbReference type="Proteomes" id="UP000813824"/>
    </source>
</evidence>
<dbReference type="InterPro" id="IPR057983">
    <property type="entry name" value="NAA35-like_N"/>
</dbReference>
<dbReference type="OrthoDB" id="269405at2759"/>
<gene>
    <name evidence="6" type="ORF">BXZ70DRAFT_1008320</name>
</gene>
<keyword evidence="3" id="KW-0963">Cytoplasm</keyword>
<dbReference type="Pfam" id="PF25789">
    <property type="entry name" value="TPR_NAA35"/>
    <property type="match status" value="1"/>
</dbReference>
<feature type="domain" description="NAA35-like N-terminal" evidence="4">
    <location>
        <begin position="35"/>
        <end position="190"/>
    </location>
</feature>
<evidence type="ECO:0000256" key="2">
    <source>
        <dbReference type="ARBA" id="ARBA00006289"/>
    </source>
</evidence>
<dbReference type="Pfam" id="PF04112">
    <property type="entry name" value="Mak10"/>
    <property type="match status" value="1"/>
</dbReference>
<sequence length="681" mass="77559">MYEDDMDMIFDLPGGDNFDEITDLFDAAATEMEPSEVIFAEGFTLHDSMSAFEIGEPRMDSGMVVETDNKPSFDPLTPLLPRELCWMLDRSFACEMAWHGGNTLSQTVYTLLYVHHLPHIDPEMIRYAPHLHSTRFATEIITVVLRSAVVGLLKCCDLAWRELSKGKVQDTEDWQGEKCDISILEGTPSELAVRMLEDACSWLQISPLSPDDKAALIDRILLRKSLLELLRLRLPTDLQKTKPLILMTRNILRRIRSRPEIIAPPPTSLASDAFDPHITRRLHSFIPIRIVELPTQEQTWDTIEALLQGWETLEHLLASHSLFAWNICGVNLATYHRTSPPFIRSLTQSALQDRNLIFGVYPAIWIVEHYFAETLGVSYEALSHTMRVHWTGTGTFSMKETERHIFTIIINLIKSHSYNPPRRRRYLMKSVLEWQVLHDGLRSLTAQLNIDDAHTQTIVDAVVLTARLWQASVAQEIILSGFQQELYTADERPVAYWYAAQVIKISLGALDVMRKVAPQDTHACTELRFQTDYLTGLQAMCIASCVLSYKPDSRPAERMATNFRKRYKWLFTQAFPSNEEELLLPVPDFKQFVPSVTQLLSFSVADCFASAKENLLKAANMDVRAFIAPEQAAERLEYVHRLSNLCEQLGGSKGENLRWDPSAHPWFPVAIIDPCDGDTQN</sequence>
<name>A0A8K0XPH8_9AGAR</name>
<comment type="caution">
    <text evidence="6">The sequence shown here is derived from an EMBL/GenBank/DDBJ whole genome shotgun (WGS) entry which is preliminary data.</text>
</comment>
<evidence type="ECO:0000259" key="4">
    <source>
        <dbReference type="Pfam" id="PF04112"/>
    </source>
</evidence>